<dbReference type="GO" id="GO:0019464">
    <property type="term" value="P:glycine decarboxylation via glycine cleavage system"/>
    <property type="evidence" value="ECO:0007669"/>
    <property type="project" value="UniProtKB-UniRule"/>
</dbReference>
<evidence type="ECO:0000256" key="2">
    <source>
        <dbReference type="ARBA" id="ARBA00022823"/>
    </source>
</evidence>
<dbReference type="EMBL" id="VIGC01000012">
    <property type="protein sequence ID" value="TQE95645.1"/>
    <property type="molecule type" value="Genomic_DNA"/>
</dbReference>
<dbReference type="InterPro" id="IPR000089">
    <property type="entry name" value="Biotin_lipoyl"/>
</dbReference>
<dbReference type="GO" id="GO:0005960">
    <property type="term" value="C:glycine cleavage complex"/>
    <property type="evidence" value="ECO:0007669"/>
    <property type="project" value="InterPro"/>
</dbReference>
<comment type="caution">
    <text evidence="6">The sequence shown here is derived from an EMBL/GenBank/DDBJ whole genome shotgun (WGS) entry which is preliminary data.</text>
</comment>
<evidence type="ECO:0000313" key="6">
    <source>
        <dbReference type="EMBL" id="TQE95645.1"/>
    </source>
</evidence>
<dbReference type="InterPro" id="IPR003016">
    <property type="entry name" value="2-oxoA_DH_lipoyl-BS"/>
</dbReference>
<dbReference type="GO" id="GO:0009249">
    <property type="term" value="P:protein lipoylation"/>
    <property type="evidence" value="ECO:0007669"/>
    <property type="project" value="TreeGrafter"/>
</dbReference>
<dbReference type="GO" id="GO:0005829">
    <property type="term" value="C:cytosol"/>
    <property type="evidence" value="ECO:0007669"/>
    <property type="project" value="TreeGrafter"/>
</dbReference>
<dbReference type="Proteomes" id="UP000317371">
    <property type="component" value="Unassembled WGS sequence"/>
</dbReference>
<dbReference type="Gene3D" id="2.40.50.100">
    <property type="match status" value="1"/>
</dbReference>
<keyword evidence="7" id="KW-1185">Reference proteome</keyword>
<comment type="subunit">
    <text evidence="3">The glycine cleavage system is composed of four proteins: P, T, L and H.</text>
</comment>
<dbReference type="InterPro" id="IPR033753">
    <property type="entry name" value="GCV_H/Fam206"/>
</dbReference>
<comment type="similarity">
    <text evidence="1 3">Belongs to the GcvH family.</text>
</comment>
<dbReference type="InterPro" id="IPR017453">
    <property type="entry name" value="GCV_H_sub"/>
</dbReference>
<dbReference type="InterPro" id="IPR002930">
    <property type="entry name" value="GCV_H"/>
</dbReference>
<dbReference type="PROSITE" id="PS50968">
    <property type="entry name" value="BIOTINYL_LIPOYL"/>
    <property type="match status" value="1"/>
</dbReference>
<dbReference type="InParanoid" id="A0A540VFV3"/>
<reference evidence="6 7" key="1">
    <citation type="submission" date="2019-06" db="EMBL/GenBank/DDBJ databases">
        <title>Genome sequence of Litorilinea aerophila BAA-2444.</title>
        <authorList>
            <person name="Maclea K.S."/>
            <person name="Maurais E.G."/>
            <person name="Iannazzi L.C."/>
        </authorList>
    </citation>
    <scope>NUCLEOTIDE SEQUENCE [LARGE SCALE GENOMIC DNA]</scope>
    <source>
        <strain evidence="6 7">ATCC BAA-2444</strain>
    </source>
</reference>
<sequence length="133" mass="14812">MADYQLDSNAKYARTHEWVRIEDGLAVVGISDAAQDMLSDVVYVELPQEGDEVEAGQEVAVVESVKAAEDVIAPVSGKVVAVNRALEDKPELVNEQPYQAWFFKLEPTAALEEELAQLMSPEEYDRFVDEESH</sequence>
<evidence type="ECO:0000259" key="5">
    <source>
        <dbReference type="PROSITE" id="PS50968"/>
    </source>
</evidence>
<dbReference type="NCBIfam" id="TIGR00527">
    <property type="entry name" value="gcvH"/>
    <property type="match status" value="1"/>
</dbReference>
<dbReference type="PROSITE" id="PS00189">
    <property type="entry name" value="LIPOYL"/>
    <property type="match status" value="1"/>
</dbReference>
<feature type="domain" description="Lipoyl-binding" evidence="5">
    <location>
        <begin position="25"/>
        <end position="106"/>
    </location>
</feature>
<comment type="cofactor">
    <cofactor evidence="3">
        <name>(R)-lipoate</name>
        <dbReference type="ChEBI" id="CHEBI:83088"/>
    </cofactor>
    <text evidence="3">Binds 1 lipoyl cofactor covalently.</text>
</comment>
<proteinExistence type="inferred from homology"/>
<feature type="modified residue" description="N6-lipoyllysine" evidence="3 4">
    <location>
        <position position="66"/>
    </location>
</feature>
<dbReference type="OrthoDB" id="9796712at2"/>
<evidence type="ECO:0000256" key="3">
    <source>
        <dbReference type="HAMAP-Rule" id="MF_00272"/>
    </source>
</evidence>
<dbReference type="RefSeq" id="WP_141610180.1">
    <property type="nucleotide sequence ID" value="NZ_VIGC02000012.1"/>
</dbReference>
<keyword evidence="2 3" id="KW-0450">Lipoyl</keyword>
<evidence type="ECO:0000256" key="4">
    <source>
        <dbReference type="PIRSR" id="PIRSR617453-50"/>
    </source>
</evidence>
<organism evidence="6 7">
    <name type="scientific">Litorilinea aerophila</name>
    <dbReference type="NCBI Taxonomy" id="1204385"/>
    <lineage>
        <taxon>Bacteria</taxon>
        <taxon>Bacillati</taxon>
        <taxon>Chloroflexota</taxon>
        <taxon>Caldilineae</taxon>
        <taxon>Caldilineales</taxon>
        <taxon>Caldilineaceae</taxon>
        <taxon>Litorilinea</taxon>
    </lineage>
</organism>
<comment type="function">
    <text evidence="3">The glycine cleavage system catalyzes the degradation of glycine. The H protein shuttles the methylamine group of glycine from the P protein to the T protein.</text>
</comment>
<evidence type="ECO:0000313" key="7">
    <source>
        <dbReference type="Proteomes" id="UP000317371"/>
    </source>
</evidence>
<accession>A0A540VFV3</accession>
<protein>
    <recommendedName>
        <fullName evidence="3">Glycine cleavage system H protein</fullName>
    </recommendedName>
</protein>
<dbReference type="InterPro" id="IPR011053">
    <property type="entry name" value="Single_hybrid_motif"/>
</dbReference>
<dbReference type="SUPFAM" id="SSF51230">
    <property type="entry name" value="Single hybrid motif"/>
    <property type="match status" value="1"/>
</dbReference>
<dbReference type="Pfam" id="PF01597">
    <property type="entry name" value="GCV_H"/>
    <property type="match status" value="1"/>
</dbReference>
<evidence type="ECO:0000256" key="1">
    <source>
        <dbReference type="ARBA" id="ARBA00009249"/>
    </source>
</evidence>
<dbReference type="HAMAP" id="MF_00272">
    <property type="entry name" value="GcvH"/>
    <property type="match status" value="1"/>
</dbReference>
<dbReference type="FunCoup" id="A0A540VFV3">
    <property type="interactions" value="447"/>
</dbReference>
<dbReference type="PANTHER" id="PTHR11715:SF3">
    <property type="entry name" value="GLYCINE CLEAVAGE SYSTEM H PROTEIN-RELATED"/>
    <property type="match status" value="1"/>
</dbReference>
<dbReference type="PANTHER" id="PTHR11715">
    <property type="entry name" value="GLYCINE CLEAVAGE SYSTEM H PROTEIN"/>
    <property type="match status" value="1"/>
</dbReference>
<dbReference type="AlphaFoldDB" id="A0A540VFV3"/>
<name>A0A540VFV3_9CHLR</name>
<dbReference type="CDD" id="cd06848">
    <property type="entry name" value="GCS_H"/>
    <property type="match status" value="1"/>
</dbReference>
<dbReference type="NCBIfam" id="NF002270">
    <property type="entry name" value="PRK01202.1"/>
    <property type="match status" value="1"/>
</dbReference>
<gene>
    <name evidence="3 6" type="primary">gcvH</name>
    <name evidence="6" type="ORF">FKZ61_10995</name>
</gene>